<proteinExistence type="predicted"/>
<dbReference type="Proteomes" id="UP000789342">
    <property type="component" value="Unassembled WGS sequence"/>
</dbReference>
<organism evidence="1 2">
    <name type="scientific">Acaulospora morrowiae</name>
    <dbReference type="NCBI Taxonomy" id="94023"/>
    <lineage>
        <taxon>Eukaryota</taxon>
        <taxon>Fungi</taxon>
        <taxon>Fungi incertae sedis</taxon>
        <taxon>Mucoromycota</taxon>
        <taxon>Glomeromycotina</taxon>
        <taxon>Glomeromycetes</taxon>
        <taxon>Diversisporales</taxon>
        <taxon>Acaulosporaceae</taxon>
        <taxon>Acaulospora</taxon>
    </lineage>
</organism>
<gene>
    <name evidence="1" type="ORF">AMORRO_LOCUS18152</name>
</gene>
<sequence length="162" mass="19156">RKPKPPKPSTYLVRKISKLKNLANKWERQDITLETFLDKTKKILNQLSNKQNLTINLPPDIQNKETLQNWKLSLSTHLTNHKQVLKSICNSQYLETIREQTQNKNSYFSTNKKQMIRNLLDDPRRTICLDKIIAHKPDKQVINDPNTIKSTVRAHFKQWTKK</sequence>
<feature type="non-terminal residue" evidence="1">
    <location>
        <position position="162"/>
    </location>
</feature>
<evidence type="ECO:0000313" key="2">
    <source>
        <dbReference type="Proteomes" id="UP000789342"/>
    </source>
</evidence>
<reference evidence="1" key="1">
    <citation type="submission" date="2021-06" db="EMBL/GenBank/DDBJ databases">
        <authorList>
            <person name="Kallberg Y."/>
            <person name="Tangrot J."/>
            <person name="Rosling A."/>
        </authorList>
    </citation>
    <scope>NUCLEOTIDE SEQUENCE</scope>
    <source>
        <strain evidence="1">CL551</strain>
    </source>
</reference>
<comment type="caution">
    <text evidence="1">The sequence shown here is derived from an EMBL/GenBank/DDBJ whole genome shotgun (WGS) entry which is preliminary data.</text>
</comment>
<protein>
    <submittedName>
        <fullName evidence="1">18420_t:CDS:1</fullName>
    </submittedName>
</protein>
<dbReference type="OrthoDB" id="10687867at2759"/>
<evidence type="ECO:0000313" key="1">
    <source>
        <dbReference type="EMBL" id="CAG8791102.1"/>
    </source>
</evidence>
<name>A0A9N9JPC1_9GLOM</name>
<dbReference type="AlphaFoldDB" id="A0A9N9JPC1"/>
<dbReference type="EMBL" id="CAJVPV010061605">
    <property type="protein sequence ID" value="CAG8791102.1"/>
    <property type="molecule type" value="Genomic_DNA"/>
</dbReference>
<feature type="non-terminal residue" evidence="1">
    <location>
        <position position="1"/>
    </location>
</feature>
<accession>A0A9N9JPC1</accession>
<keyword evidence="2" id="KW-1185">Reference proteome</keyword>